<evidence type="ECO:0000259" key="2">
    <source>
        <dbReference type="Pfam" id="PF12776"/>
    </source>
</evidence>
<sequence>MEANQILEKGNSGSGKRPKADWNEKNNDIFMNVCIEQVRAGNRPHAHFNKVGWNNVIKNFNEQNGLSYDYKQMKNKWDIMKKEWQLWEKLKGKETGIGWDYISRTVTASDAWWQAKIEEYPEAAKFKDKRLKNLPEMEVLFKDIVATGIRKYAPSEDLEQGIRIEVADRIDAPLNEELDVEELDAQSQETGSSLQRSKRIRDGKNYKRGGVASRMCEQFDSVIESLNSDNAITVNTDEI</sequence>
<name>A0A392NJK6_9FABA</name>
<dbReference type="EMBL" id="LXQA010041971">
    <property type="protein sequence ID" value="MCI00011.1"/>
    <property type="molecule type" value="Genomic_DNA"/>
</dbReference>
<dbReference type="AlphaFoldDB" id="A0A392NJK6"/>
<dbReference type="Pfam" id="PF12776">
    <property type="entry name" value="Myb_DNA-bind_3"/>
    <property type="match status" value="1"/>
</dbReference>
<evidence type="ECO:0000256" key="1">
    <source>
        <dbReference type="SAM" id="MobiDB-lite"/>
    </source>
</evidence>
<dbReference type="Proteomes" id="UP000265520">
    <property type="component" value="Unassembled WGS sequence"/>
</dbReference>
<dbReference type="InterPro" id="IPR024752">
    <property type="entry name" value="Myb/SANT-like_dom"/>
</dbReference>
<reference evidence="3 4" key="1">
    <citation type="journal article" date="2018" name="Front. Plant Sci.">
        <title>Red Clover (Trifolium pratense) and Zigzag Clover (T. medium) - A Picture of Genomic Similarities and Differences.</title>
        <authorList>
            <person name="Dluhosova J."/>
            <person name="Istvanek J."/>
            <person name="Nedelnik J."/>
            <person name="Repkova J."/>
        </authorList>
    </citation>
    <scope>NUCLEOTIDE SEQUENCE [LARGE SCALE GENOMIC DNA]</scope>
    <source>
        <strain evidence="4">cv. 10/8</strain>
        <tissue evidence="3">Leaf</tissue>
    </source>
</reference>
<feature type="region of interest" description="Disordered" evidence="1">
    <location>
        <begin position="1"/>
        <end position="23"/>
    </location>
</feature>
<dbReference type="PANTHER" id="PTHR31704">
    <property type="entry name" value="MYB/SANT-LIKE DNA-BINDING DOMAIN PROTEIN-RELATED"/>
    <property type="match status" value="1"/>
</dbReference>
<feature type="domain" description="Myb/SANT-like" evidence="2">
    <location>
        <begin position="22"/>
        <end position="115"/>
    </location>
</feature>
<evidence type="ECO:0000313" key="4">
    <source>
        <dbReference type="Proteomes" id="UP000265520"/>
    </source>
</evidence>
<accession>A0A392NJK6</accession>
<organism evidence="3 4">
    <name type="scientific">Trifolium medium</name>
    <dbReference type="NCBI Taxonomy" id="97028"/>
    <lineage>
        <taxon>Eukaryota</taxon>
        <taxon>Viridiplantae</taxon>
        <taxon>Streptophyta</taxon>
        <taxon>Embryophyta</taxon>
        <taxon>Tracheophyta</taxon>
        <taxon>Spermatophyta</taxon>
        <taxon>Magnoliopsida</taxon>
        <taxon>eudicotyledons</taxon>
        <taxon>Gunneridae</taxon>
        <taxon>Pentapetalae</taxon>
        <taxon>rosids</taxon>
        <taxon>fabids</taxon>
        <taxon>Fabales</taxon>
        <taxon>Fabaceae</taxon>
        <taxon>Papilionoideae</taxon>
        <taxon>50 kb inversion clade</taxon>
        <taxon>NPAAA clade</taxon>
        <taxon>Hologalegina</taxon>
        <taxon>IRL clade</taxon>
        <taxon>Trifolieae</taxon>
        <taxon>Trifolium</taxon>
    </lineage>
</organism>
<evidence type="ECO:0000313" key="3">
    <source>
        <dbReference type="EMBL" id="MCI00011.1"/>
    </source>
</evidence>
<protein>
    <recommendedName>
        <fullName evidence="2">Myb/SANT-like domain-containing protein</fullName>
    </recommendedName>
</protein>
<proteinExistence type="predicted"/>
<keyword evidence="4" id="KW-1185">Reference proteome</keyword>
<gene>
    <name evidence="3" type="ORF">A2U01_0021025</name>
</gene>
<comment type="caution">
    <text evidence="3">The sequence shown here is derived from an EMBL/GenBank/DDBJ whole genome shotgun (WGS) entry which is preliminary data.</text>
</comment>
<dbReference type="PANTHER" id="PTHR31704:SF37">
    <property type="entry name" value="HEAT SHOCK PROTEIN"/>
    <property type="match status" value="1"/>
</dbReference>